<evidence type="ECO:0000313" key="3">
    <source>
        <dbReference type="EMBL" id="MFD2797958.1"/>
    </source>
</evidence>
<organism evidence="3 4">
    <name type="scientific">Prauserella oleivorans</name>
    <dbReference type="NCBI Taxonomy" id="1478153"/>
    <lineage>
        <taxon>Bacteria</taxon>
        <taxon>Bacillati</taxon>
        <taxon>Actinomycetota</taxon>
        <taxon>Actinomycetes</taxon>
        <taxon>Pseudonocardiales</taxon>
        <taxon>Pseudonocardiaceae</taxon>
        <taxon>Prauserella</taxon>
    </lineage>
</organism>
<reference evidence="4" key="1">
    <citation type="journal article" date="2019" name="Int. J. Syst. Evol. Microbiol.">
        <title>The Global Catalogue of Microorganisms (GCM) 10K type strain sequencing project: providing services to taxonomists for standard genome sequencing and annotation.</title>
        <authorList>
            <consortium name="The Broad Institute Genomics Platform"/>
            <consortium name="The Broad Institute Genome Sequencing Center for Infectious Disease"/>
            <person name="Wu L."/>
            <person name="Ma J."/>
        </authorList>
    </citation>
    <scope>NUCLEOTIDE SEQUENCE [LARGE SCALE GENOMIC DNA]</scope>
    <source>
        <strain evidence="4">IBRC-M 10906</strain>
    </source>
</reference>
<dbReference type="InterPro" id="IPR036938">
    <property type="entry name" value="PAP2/HPO_sf"/>
</dbReference>
<keyword evidence="1" id="KW-0812">Transmembrane</keyword>
<feature type="domain" description="Phosphatidic acid phosphatase type 2/haloperoxidase" evidence="2">
    <location>
        <begin position="109"/>
        <end position="192"/>
    </location>
</feature>
<feature type="transmembrane region" description="Helical" evidence="1">
    <location>
        <begin position="12"/>
        <end position="34"/>
    </location>
</feature>
<keyword evidence="1" id="KW-0472">Membrane</keyword>
<evidence type="ECO:0000256" key="1">
    <source>
        <dbReference type="SAM" id="Phobius"/>
    </source>
</evidence>
<dbReference type="Gene3D" id="1.20.144.10">
    <property type="entry name" value="Phosphatidic acid phosphatase type 2/haloperoxidase"/>
    <property type="match status" value="1"/>
</dbReference>
<dbReference type="RefSeq" id="WP_377387431.1">
    <property type="nucleotide sequence ID" value="NZ_JBHSAN010000008.1"/>
</dbReference>
<gene>
    <name evidence="3" type="ORF">ACFS2C_00950</name>
</gene>
<name>A0ABW5W220_9PSEU</name>
<protein>
    <submittedName>
        <fullName evidence="3">Phosphatase PAP2 family protein</fullName>
    </submittedName>
</protein>
<dbReference type="Pfam" id="PF01569">
    <property type="entry name" value="PAP2"/>
    <property type="match status" value="1"/>
</dbReference>
<comment type="caution">
    <text evidence="3">The sequence shown here is derived from an EMBL/GenBank/DDBJ whole genome shotgun (WGS) entry which is preliminary data.</text>
</comment>
<feature type="transmembrane region" description="Helical" evidence="1">
    <location>
        <begin position="88"/>
        <end position="106"/>
    </location>
</feature>
<proteinExistence type="predicted"/>
<dbReference type="SUPFAM" id="SSF48317">
    <property type="entry name" value="Acid phosphatase/Vanadium-dependent haloperoxidase"/>
    <property type="match status" value="1"/>
</dbReference>
<feature type="transmembrane region" description="Helical" evidence="1">
    <location>
        <begin position="118"/>
        <end position="138"/>
    </location>
</feature>
<accession>A0ABW5W220</accession>
<feature type="transmembrane region" description="Helical" evidence="1">
    <location>
        <begin position="175"/>
        <end position="193"/>
    </location>
</feature>
<evidence type="ECO:0000259" key="2">
    <source>
        <dbReference type="Pfam" id="PF01569"/>
    </source>
</evidence>
<keyword evidence="4" id="KW-1185">Reference proteome</keyword>
<feature type="transmembrane region" description="Helical" evidence="1">
    <location>
        <begin position="54"/>
        <end position="81"/>
    </location>
</feature>
<evidence type="ECO:0000313" key="4">
    <source>
        <dbReference type="Proteomes" id="UP001597478"/>
    </source>
</evidence>
<dbReference type="EMBL" id="JBHUOF010000001">
    <property type="protein sequence ID" value="MFD2797958.1"/>
    <property type="molecule type" value="Genomic_DNA"/>
</dbReference>
<feature type="transmembrane region" description="Helical" evidence="1">
    <location>
        <begin position="145"/>
        <end position="163"/>
    </location>
</feature>
<dbReference type="Proteomes" id="UP001597478">
    <property type="component" value="Unassembled WGS sequence"/>
</dbReference>
<dbReference type="InterPro" id="IPR000326">
    <property type="entry name" value="PAP2/HPO"/>
</dbReference>
<sequence>MNTPTRPPARHVPLLVLAVLATVGTSVLAVVVAGSTDPNAADTSWMPVAEVLPFPLALLVDLVGEPIAAPVVLAVVAGVCFRHGGRRAAVLAVVAPSVTVLSTTALKPLVGRHIHGEHLAFPSGHTAWAVALAGVLALTLTGRRVTAVFVGVAIPAALLMGSAQVTLNNHYPTDTVGGFGVALAIVPCVTVLIDKIADRAAARHA</sequence>
<keyword evidence="1" id="KW-1133">Transmembrane helix</keyword>